<keyword evidence="14" id="KW-1185">Reference proteome</keyword>
<dbReference type="PIRSF" id="PIRSF002583">
    <property type="entry name" value="Hsp90"/>
    <property type="match status" value="1"/>
</dbReference>
<keyword evidence="4 11" id="KW-0067">ATP-binding</keyword>
<keyword evidence="6" id="KW-0143">Chaperone</keyword>
<dbReference type="Pfam" id="PF00183">
    <property type="entry name" value="HSP90"/>
    <property type="match status" value="1"/>
</dbReference>
<dbReference type="InterPro" id="IPR003594">
    <property type="entry name" value="HATPase_dom"/>
</dbReference>
<dbReference type="Gene3D" id="1.20.120.790">
    <property type="entry name" value="Heat shock protein 90, C-terminal domain"/>
    <property type="match status" value="1"/>
</dbReference>
<keyword evidence="2" id="KW-0963">Cytoplasm</keyword>
<dbReference type="Gene3D" id="3.30.230.80">
    <property type="match status" value="1"/>
</dbReference>
<dbReference type="InterPro" id="IPR037196">
    <property type="entry name" value="HSP90_C"/>
</dbReference>
<evidence type="ECO:0000256" key="7">
    <source>
        <dbReference type="ARBA" id="ARBA00067988"/>
    </source>
</evidence>
<feature type="binding site" evidence="11">
    <location>
        <begin position="97"/>
        <end position="98"/>
    </location>
    <ligand>
        <name>ATP</name>
        <dbReference type="ChEBI" id="CHEBI:30616"/>
    </ligand>
</feature>
<accession>A0A1I7I903</accession>
<gene>
    <name evidence="13" type="ORF">SAMN04487941_2022</name>
</gene>
<dbReference type="GO" id="GO:0016887">
    <property type="term" value="F:ATP hydrolysis activity"/>
    <property type="evidence" value="ECO:0007669"/>
    <property type="project" value="InterPro"/>
</dbReference>
<dbReference type="PROSITE" id="PS00298">
    <property type="entry name" value="HSP90"/>
    <property type="match status" value="1"/>
</dbReference>
<dbReference type="Gene3D" id="3.30.565.10">
    <property type="entry name" value="Histidine kinase-like ATPase, C-terminal domain"/>
    <property type="match status" value="1"/>
</dbReference>
<feature type="binding site" evidence="11">
    <location>
        <position position="170"/>
    </location>
    <ligand>
        <name>ATP</name>
        <dbReference type="ChEBI" id="CHEBI:30616"/>
    </ligand>
</feature>
<feature type="binding site" evidence="11">
    <location>
        <position position="82"/>
    </location>
    <ligand>
        <name>ATP</name>
        <dbReference type="ChEBI" id="CHEBI:30616"/>
    </ligand>
</feature>
<dbReference type="InterPro" id="IPR001404">
    <property type="entry name" value="Hsp90_fam"/>
</dbReference>
<dbReference type="Pfam" id="PF13589">
    <property type="entry name" value="HATPase_c_3"/>
    <property type="match status" value="1"/>
</dbReference>
<sequence length="606" mass="69263">MEERGNISIHTENIFPIIKKFLYSDHEIFLRELVSNAVDATQKAKRLSAIGDYTGDLGELKVKVAVDKEAKTITISDNGIGMTAEEIKKYINQIAFSGATEFVERFKDSAGDKDQIIGQFGLGFYSAFMVASRVEIITKSFKDGSEAARWECDGSTEFTITSVERAERGTDVILHVAEDSEEFLEPMRLRTILDKYCKFLPVPVEFEGEVINNPNPIWTKQPADLKEEDYKEFYKELYPMAEPPLFWIHLNVDYPFNLTGILYFPKLKNDFEVQRNKIQLYSRQVFITDEVKDVVPEFLMLLHGVIDSPDIPLNVSRSFLQADASVKKINTYITKKVADKLNDIFKKDRETFEKNWDDISVFVKYGMLSDDKFYEKAKDFVLLQSTEGKYYTVEEYKALVQANQTNKSEQLVLLYTSDAEKQHAFVEAAQSRGYDVLKLDSVIDSHFIGLLEQKLEKTTLKRVDSETTDKLIERDEVKESVLNDTEKEELKTVYEQAINNKNMTVEVAPLAPDDAPVVITLPEFMRRMKDMNRAGGGGMMFMGEMPDMYNVTINANHALNQRVLKAEEKDKLARQAFDLALLSQNMLSGAALTGFVKRSFELMTQE</sequence>
<proteinExistence type="inferred from homology"/>
<dbReference type="EMBL" id="FPCA01000002">
    <property type="protein sequence ID" value="SFU69429.1"/>
    <property type="molecule type" value="Genomic_DNA"/>
</dbReference>
<dbReference type="RefSeq" id="WP_068837587.1">
    <property type="nucleotide sequence ID" value="NZ_BMXC01000002.1"/>
</dbReference>
<evidence type="ECO:0000256" key="2">
    <source>
        <dbReference type="ARBA" id="ARBA00022490"/>
    </source>
</evidence>
<evidence type="ECO:0000256" key="1">
    <source>
        <dbReference type="ARBA" id="ARBA00008239"/>
    </source>
</evidence>
<dbReference type="PANTHER" id="PTHR11528">
    <property type="entry name" value="HEAT SHOCK PROTEIN 90 FAMILY MEMBER"/>
    <property type="match status" value="1"/>
</dbReference>
<evidence type="ECO:0000256" key="4">
    <source>
        <dbReference type="ARBA" id="ARBA00022840"/>
    </source>
</evidence>
<dbReference type="NCBIfam" id="NF003555">
    <property type="entry name" value="PRK05218.1"/>
    <property type="match status" value="1"/>
</dbReference>
<feature type="binding site" evidence="11">
    <location>
        <position position="32"/>
    </location>
    <ligand>
        <name>ATP</name>
        <dbReference type="ChEBI" id="CHEBI:30616"/>
    </ligand>
</feature>
<dbReference type="FunFam" id="3.30.230.80:FF:000008">
    <property type="entry name" value="Molecular chaperone HtpG"/>
    <property type="match status" value="1"/>
</dbReference>
<evidence type="ECO:0000256" key="11">
    <source>
        <dbReference type="PIRSR" id="PIRSR002583-1"/>
    </source>
</evidence>
<dbReference type="InterPro" id="IPR036890">
    <property type="entry name" value="HATPase_C_sf"/>
</dbReference>
<evidence type="ECO:0000256" key="3">
    <source>
        <dbReference type="ARBA" id="ARBA00022741"/>
    </source>
</evidence>
<dbReference type="GO" id="GO:0051082">
    <property type="term" value="F:unfolded protein binding"/>
    <property type="evidence" value="ECO:0007669"/>
    <property type="project" value="InterPro"/>
</dbReference>
<evidence type="ECO:0000256" key="9">
    <source>
        <dbReference type="ARBA" id="ARBA00079544"/>
    </source>
</evidence>
<comment type="similarity">
    <text evidence="1">Belongs to the heat shock protein 90 family.</text>
</comment>
<dbReference type="AlphaFoldDB" id="A0A1I7I903"/>
<evidence type="ECO:0000256" key="8">
    <source>
        <dbReference type="ARBA" id="ARBA00070675"/>
    </source>
</evidence>
<dbReference type="GO" id="GO:0140662">
    <property type="term" value="F:ATP-dependent protein folding chaperone"/>
    <property type="evidence" value="ECO:0007669"/>
    <property type="project" value="InterPro"/>
</dbReference>
<evidence type="ECO:0000259" key="12">
    <source>
        <dbReference type="SMART" id="SM00387"/>
    </source>
</evidence>
<feature type="domain" description="Histidine kinase/HSP90-like ATPase" evidence="12">
    <location>
        <begin position="25"/>
        <end position="166"/>
    </location>
</feature>
<dbReference type="STRING" id="388950.GCA_001611675_01520"/>
<dbReference type="CDD" id="cd16927">
    <property type="entry name" value="HATPase_Hsp90-like"/>
    <property type="match status" value="1"/>
</dbReference>
<dbReference type="GO" id="GO:0005524">
    <property type="term" value="F:ATP binding"/>
    <property type="evidence" value="ECO:0007669"/>
    <property type="project" value="UniProtKB-KW"/>
</dbReference>
<evidence type="ECO:0000256" key="5">
    <source>
        <dbReference type="ARBA" id="ARBA00023016"/>
    </source>
</evidence>
<protein>
    <recommendedName>
        <fullName evidence="8">Chaperone protein HtpG</fullName>
    </recommendedName>
    <alternativeName>
        <fullName evidence="7">Chaperone protein htpG</fullName>
    </alternativeName>
    <alternativeName>
        <fullName evidence="9 10">Heat shock protein HtpG</fullName>
    </alternativeName>
</protein>
<keyword evidence="5" id="KW-0346">Stress response</keyword>
<evidence type="ECO:0000256" key="10">
    <source>
        <dbReference type="ARBA" id="ARBA00080411"/>
    </source>
</evidence>
<feature type="binding site" evidence="11">
    <location>
        <position position="317"/>
    </location>
    <ligand>
        <name>ATP</name>
        <dbReference type="ChEBI" id="CHEBI:30616"/>
    </ligand>
</feature>
<dbReference type="Gene3D" id="3.40.50.11260">
    <property type="match status" value="1"/>
</dbReference>
<dbReference type="SUPFAM" id="SSF55874">
    <property type="entry name" value="ATPase domain of HSP90 chaperone/DNA topoisomerase II/histidine kinase"/>
    <property type="match status" value="1"/>
</dbReference>
<feature type="binding site" evidence="11">
    <location>
        <position position="36"/>
    </location>
    <ligand>
        <name>ATP</name>
        <dbReference type="ChEBI" id="CHEBI:30616"/>
    </ligand>
</feature>
<feature type="binding site" evidence="11">
    <location>
        <begin position="119"/>
        <end position="124"/>
    </location>
    <ligand>
        <name>ATP</name>
        <dbReference type="ChEBI" id="CHEBI:30616"/>
    </ligand>
</feature>
<reference evidence="14" key="1">
    <citation type="submission" date="2016-10" db="EMBL/GenBank/DDBJ databases">
        <authorList>
            <person name="Varghese N."/>
        </authorList>
    </citation>
    <scope>NUCLEOTIDE SEQUENCE [LARGE SCALE GENOMIC DNA]</scope>
    <source>
        <strain evidence="14">DSM 18820</strain>
    </source>
</reference>
<dbReference type="Proteomes" id="UP000182491">
    <property type="component" value="Unassembled WGS sequence"/>
</dbReference>
<dbReference type="InterPro" id="IPR019805">
    <property type="entry name" value="Heat_shock_protein_90_CS"/>
</dbReference>
<dbReference type="InterPro" id="IPR020575">
    <property type="entry name" value="Hsp90_N"/>
</dbReference>
<dbReference type="FunFam" id="3.30.565.10:FF:000076">
    <property type="entry name" value="Molecular chaperone HtpG"/>
    <property type="match status" value="1"/>
</dbReference>
<dbReference type="OrthoDB" id="9802640at2"/>
<feature type="binding site" evidence="11">
    <location>
        <position position="77"/>
    </location>
    <ligand>
        <name>ATP</name>
        <dbReference type="ChEBI" id="CHEBI:30616"/>
    </ligand>
</feature>
<evidence type="ECO:0000313" key="14">
    <source>
        <dbReference type="Proteomes" id="UP000182491"/>
    </source>
</evidence>
<keyword evidence="3 11" id="KW-0547">Nucleotide-binding</keyword>
<dbReference type="InterPro" id="IPR020568">
    <property type="entry name" value="Ribosomal_Su5_D2-typ_SF"/>
</dbReference>
<dbReference type="PRINTS" id="PR00775">
    <property type="entry name" value="HEATSHOCK90"/>
</dbReference>
<name>A0A1I7I903_9BACT</name>
<organism evidence="13 14">
    <name type="scientific">Pontibacter akesuensis</name>
    <dbReference type="NCBI Taxonomy" id="388950"/>
    <lineage>
        <taxon>Bacteria</taxon>
        <taxon>Pseudomonadati</taxon>
        <taxon>Bacteroidota</taxon>
        <taxon>Cytophagia</taxon>
        <taxon>Cytophagales</taxon>
        <taxon>Hymenobacteraceae</taxon>
        <taxon>Pontibacter</taxon>
    </lineage>
</organism>
<dbReference type="SMART" id="SM00387">
    <property type="entry name" value="HATPase_c"/>
    <property type="match status" value="1"/>
</dbReference>
<evidence type="ECO:0000256" key="6">
    <source>
        <dbReference type="ARBA" id="ARBA00023186"/>
    </source>
</evidence>
<dbReference type="SUPFAM" id="SSF54211">
    <property type="entry name" value="Ribosomal protein S5 domain 2-like"/>
    <property type="match status" value="1"/>
</dbReference>
<evidence type="ECO:0000313" key="13">
    <source>
        <dbReference type="EMBL" id="SFU69429.1"/>
    </source>
</evidence>